<proteinExistence type="predicted"/>
<evidence type="ECO:0000313" key="2">
    <source>
        <dbReference type="EMBL" id="MCI97478.1"/>
    </source>
</evidence>
<name>A0A392W9X9_9FABA</name>
<feature type="region of interest" description="Disordered" evidence="1">
    <location>
        <begin position="20"/>
        <end position="45"/>
    </location>
</feature>
<sequence length="45" mass="4613">TATRESQSFRFMPSLAKLIPRAGSGSSGGTSTAGKVTSQLPFPCP</sequence>
<accession>A0A392W9X9</accession>
<keyword evidence="3" id="KW-1185">Reference proteome</keyword>
<organism evidence="2 3">
    <name type="scientific">Trifolium medium</name>
    <dbReference type="NCBI Taxonomy" id="97028"/>
    <lineage>
        <taxon>Eukaryota</taxon>
        <taxon>Viridiplantae</taxon>
        <taxon>Streptophyta</taxon>
        <taxon>Embryophyta</taxon>
        <taxon>Tracheophyta</taxon>
        <taxon>Spermatophyta</taxon>
        <taxon>Magnoliopsida</taxon>
        <taxon>eudicotyledons</taxon>
        <taxon>Gunneridae</taxon>
        <taxon>Pentapetalae</taxon>
        <taxon>rosids</taxon>
        <taxon>fabids</taxon>
        <taxon>Fabales</taxon>
        <taxon>Fabaceae</taxon>
        <taxon>Papilionoideae</taxon>
        <taxon>50 kb inversion clade</taxon>
        <taxon>NPAAA clade</taxon>
        <taxon>Hologalegina</taxon>
        <taxon>IRL clade</taxon>
        <taxon>Trifolieae</taxon>
        <taxon>Trifolium</taxon>
    </lineage>
</organism>
<reference evidence="2 3" key="1">
    <citation type="journal article" date="2018" name="Front. Plant Sci.">
        <title>Red Clover (Trifolium pratense) and Zigzag Clover (T. medium) - A Picture of Genomic Similarities and Differences.</title>
        <authorList>
            <person name="Dluhosova J."/>
            <person name="Istvanek J."/>
            <person name="Nedelnik J."/>
            <person name="Repkova J."/>
        </authorList>
    </citation>
    <scope>NUCLEOTIDE SEQUENCE [LARGE SCALE GENOMIC DNA]</scope>
    <source>
        <strain evidence="3">cv. 10/8</strain>
        <tissue evidence="2">Leaf</tissue>
    </source>
</reference>
<evidence type="ECO:0000256" key="1">
    <source>
        <dbReference type="SAM" id="MobiDB-lite"/>
    </source>
</evidence>
<feature type="compositionally biased region" description="Polar residues" evidence="1">
    <location>
        <begin position="35"/>
        <end position="45"/>
    </location>
</feature>
<dbReference type="EMBL" id="LXQA011444589">
    <property type="protein sequence ID" value="MCI97478.1"/>
    <property type="molecule type" value="Genomic_DNA"/>
</dbReference>
<dbReference type="AlphaFoldDB" id="A0A392W9X9"/>
<comment type="caution">
    <text evidence="2">The sequence shown here is derived from an EMBL/GenBank/DDBJ whole genome shotgun (WGS) entry which is preliminary data.</text>
</comment>
<evidence type="ECO:0000313" key="3">
    <source>
        <dbReference type="Proteomes" id="UP000265520"/>
    </source>
</evidence>
<feature type="non-terminal residue" evidence="2">
    <location>
        <position position="1"/>
    </location>
</feature>
<protein>
    <submittedName>
        <fullName evidence="2">Uncharacterized protein</fullName>
    </submittedName>
</protein>
<dbReference type="Proteomes" id="UP000265520">
    <property type="component" value="Unassembled WGS sequence"/>
</dbReference>